<protein>
    <submittedName>
        <fullName evidence="1">Uncharacterized protein</fullName>
    </submittedName>
</protein>
<dbReference type="PANTHER" id="PTHR31094:SF4">
    <property type="entry name" value="SNOAL-LIKE DOMAIN-CONTAINING PROTEIN"/>
    <property type="match status" value="1"/>
</dbReference>
<reference evidence="1 2" key="1">
    <citation type="journal article" date="2017" name="Genome Biol.">
        <title>New reference genome sequences of hot pepper reveal the massive evolution of plant disease-resistance genes by retroduplication.</title>
        <authorList>
            <person name="Kim S."/>
            <person name="Park J."/>
            <person name="Yeom S.I."/>
            <person name="Kim Y.M."/>
            <person name="Seo E."/>
            <person name="Kim K.T."/>
            <person name="Kim M.S."/>
            <person name="Lee J.M."/>
            <person name="Cheong K."/>
            <person name="Shin H.S."/>
            <person name="Kim S.B."/>
            <person name="Han K."/>
            <person name="Lee J."/>
            <person name="Park M."/>
            <person name="Lee H.A."/>
            <person name="Lee H.Y."/>
            <person name="Lee Y."/>
            <person name="Oh S."/>
            <person name="Lee J.H."/>
            <person name="Choi E."/>
            <person name="Choi E."/>
            <person name="Lee S.E."/>
            <person name="Jeon J."/>
            <person name="Kim H."/>
            <person name="Choi G."/>
            <person name="Song H."/>
            <person name="Lee J."/>
            <person name="Lee S.C."/>
            <person name="Kwon J.K."/>
            <person name="Lee H.Y."/>
            <person name="Koo N."/>
            <person name="Hong Y."/>
            <person name="Kim R.W."/>
            <person name="Kang W.H."/>
            <person name="Huh J.H."/>
            <person name="Kang B.C."/>
            <person name="Yang T.J."/>
            <person name="Lee Y.H."/>
            <person name="Bennetzen J.L."/>
            <person name="Choi D."/>
        </authorList>
    </citation>
    <scope>NUCLEOTIDE SEQUENCE [LARGE SCALE GENOMIC DNA]</scope>
    <source>
        <strain evidence="2">cv. PBC81</strain>
    </source>
</reference>
<dbReference type="Gene3D" id="3.10.450.50">
    <property type="match status" value="1"/>
</dbReference>
<reference evidence="2" key="2">
    <citation type="journal article" date="2017" name="J. Anim. Genet.">
        <title>Multiple reference genome sequences of hot pepper reveal the massive evolution of plant disease resistance genes by retroduplication.</title>
        <authorList>
            <person name="Kim S."/>
            <person name="Park J."/>
            <person name="Yeom S.-I."/>
            <person name="Kim Y.-M."/>
            <person name="Seo E."/>
            <person name="Kim K.-T."/>
            <person name="Kim M.-S."/>
            <person name="Lee J.M."/>
            <person name="Cheong K."/>
            <person name="Shin H.-S."/>
            <person name="Kim S.-B."/>
            <person name="Han K."/>
            <person name="Lee J."/>
            <person name="Park M."/>
            <person name="Lee H.-A."/>
            <person name="Lee H.-Y."/>
            <person name="Lee Y."/>
            <person name="Oh S."/>
            <person name="Lee J.H."/>
            <person name="Choi E."/>
            <person name="Choi E."/>
            <person name="Lee S.E."/>
            <person name="Jeon J."/>
            <person name="Kim H."/>
            <person name="Choi G."/>
            <person name="Song H."/>
            <person name="Lee J."/>
            <person name="Lee S.-C."/>
            <person name="Kwon J.-K."/>
            <person name="Lee H.-Y."/>
            <person name="Koo N."/>
            <person name="Hong Y."/>
            <person name="Kim R.W."/>
            <person name="Kang W.-H."/>
            <person name="Huh J.H."/>
            <person name="Kang B.-C."/>
            <person name="Yang T.-J."/>
            <person name="Lee Y.-H."/>
            <person name="Bennetzen J.L."/>
            <person name="Choi D."/>
        </authorList>
    </citation>
    <scope>NUCLEOTIDE SEQUENCE [LARGE SCALE GENOMIC DNA]</scope>
    <source>
        <strain evidence="2">cv. PBC81</strain>
    </source>
</reference>
<sequence length="296" mass="34304">MATLLPSLELSSFSAAGHFPLKVSSYINPRNVQKLTVSKCGNRGARVRVGVYSKLKDLEEFPILNLENNLGVYAQFSAHVQTSTTSSTEVNEEEEEEKRNYYLNTGYAIRTIREEFPSLFYKELTFDIYRDDIVFKDPINTFTGIDNYKSIFWALRFHGRMLFRALWIDIVSVWQPVENMIIVRWTVHGIPRVPWESHGRFDGTSEYKLDKDGKIYEHRVHNIALNAPPKFHVLAVQELIEYIGGTSTPKPTFFEIFPPTSRNIAPVMKFSWLRRHLCSILAPLKRIEEDQSDHQT</sequence>
<accession>A0A2G2W6J7</accession>
<dbReference type="PANTHER" id="PTHR31094">
    <property type="entry name" value="RIKEN CDNA 2310061I04 GENE"/>
    <property type="match status" value="1"/>
</dbReference>
<keyword evidence="2" id="KW-1185">Reference proteome</keyword>
<dbReference type="Proteomes" id="UP000224567">
    <property type="component" value="Unassembled WGS sequence"/>
</dbReference>
<organism evidence="1 2">
    <name type="scientific">Capsicum baccatum</name>
    <name type="common">Peruvian pepper</name>
    <dbReference type="NCBI Taxonomy" id="33114"/>
    <lineage>
        <taxon>Eukaryota</taxon>
        <taxon>Viridiplantae</taxon>
        <taxon>Streptophyta</taxon>
        <taxon>Embryophyta</taxon>
        <taxon>Tracheophyta</taxon>
        <taxon>Spermatophyta</taxon>
        <taxon>Magnoliopsida</taxon>
        <taxon>eudicotyledons</taxon>
        <taxon>Gunneridae</taxon>
        <taxon>Pentapetalae</taxon>
        <taxon>asterids</taxon>
        <taxon>lamiids</taxon>
        <taxon>Solanales</taxon>
        <taxon>Solanaceae</taxon>
        <taxon>Solanoideae</taxon>
        <taxon>Capsiceae</taxon>
        <taxon>Capsicum</taxon>
    </lineage>
</organism>
<dbReference type="InterPro" id="IPR032710">
    <property type="entry name" value="NTF2-like_dom_sf"/>
</dbReference>
<dbReference type="OrthoDB" id="44820at2759"/>
<gene>
    <name evidence="1" type="ORF">CQW23_19715</name>
</gene>
<evidence type="ECO:0000313" key="1">
    <source>
        <dbReference type="EMBL" id="PHT40861.1"/>
    </source>
</evidence>
<dbReference type="SUPFAM" id="SSF54427">
    <property type="entry name" value="NTF2-like"/>
    <property type="match status" value="1"/>
</dbReference>
<dbReference type="EMBL" id="MLFT02000008">
    <property type="protein sequence ID" value="PHT40861.1"/>
    <property type="molecule type" value="Genomic_DNA"/>
</dbReference>
<dbReference type="Pfam" id="PF10184">
    <property type="entry name" value="DUF2358"/>
    <property type="match status" value="1"/>
</dbReference>
<dbReference type="InterPro" id="IPR018790">
    <property type="entry name" value="DUF2358"/>
</dbReference>
<comment type="caution">
    <text evidence="1">The sequence shown here is derived from an EMBL/GenBank/DDBJ whole genome shotgun (WGS) entry which is preliminary data.</text>
</comment>
<evidence type="ECO:0000313" key="2">
    <source>
        <dbReference type="Proteomes" id="UP000224567"/>
    </source>
</evidence>
<name>A0A2G2W6J7_CAPBA</name>
<proteinExistence type="predicted"/>
<dbReference type="AlphaFoldDB" id="A0A2G2W6J7"/>